<proteinExistence type="inferred from homology"/>
<dbReference type="CDD" id="cd15505">
    <property type="entry name" value="PHD_ING"/>
    <property type="match status" value="1"/>
</dbReference>
<feature type="site" description="Histone H3K4me3 binding" evidence="8">
    <location>
        <position position="225"/>
    </location>
</feature>
<feature type="compositionally biased region" description="Basic and acidic residues" evidence="10">
    <location>
        <begin position="171"/>
        <end position="186"/>
    </location>
</feature>
<feature type="binding site" evidence="9">
    <location>
        <position position="260"/>
    </location>
    <ligand>
        <name>Zn(2+)</name>
        <dbReference type="ChEBI" id="CHEBI:29105"/>
        <label>2</label>
    </ligand>
</feature>
<evidence type="ECO:0000256" key="1">
    <source>
        <dbReference type="ARBA" id="ARBA00004123"/>
    </source>
</evidence>
<accession>A0AAN6D6F0</accession>
<dbReference type="Gene3D" id="3.30.40.10">
    <property type="entry name" value="Zinc/RING finger domain, C3HC4 (zinc finger)"/>
    <property type="match status" value="1"/>
</dbReference>
<feature type="binding site" evidence="9">
    <location>
        <position position="217"/>
    </location>
    <ligand>
        <name>Zn(2+)</name>
        <dbReference type="ChEBI" id="CHEBI:29105"/>
        <label>1</label>
    </ligand>
</feature>
<organism evidence="12 13">
    <name type="scientific">Ogataea haglerorum</name>
    <dbReference type="NCBI Taxonomy" id="1937702"/>
    <lineage>
        <taxon>Eukaryota</taxon>
        <taxon>Fungi</taxon>
        <taxon>Dikarya</taxon>
        <taxon>Ascomycota</taxon>
        <taxon>Saccharomycotina</taxon>
        <taxon>Pichiomycetes</taxon>
        <taxon>Pichiales</taxon>
        <taxon>Pichiaceae</taxon>
        <taxon>Ogataea</taxon>
    </lineage>
</organism>
<dbReference type="SMART" id="SM00249">
    <property type="entry name" value="PHD"/>
    <property type="match status" value="1"/>
</dbReference>
<dbReference type="InterPro" id="IPR001965">
    <property type="entry name" value="Znf_PHD"/>
</dbReference>
<dbReference type="InterPro" id="IPR013083">
    <property type="entry name" value="Znf_RING/FYVE/PHD"/>
</dbReference>
<feature type="site" description="Histone H3K4me3 binding" evidence="8">
    <location>
        <position position="229"/>
    </location>
</feature>
<keyword evidence="6" id="KW-0156">Chromatin regulator</keyword>
<evidence type="ECO:0000259" key="11">
    <source>
        <dbReference type="SMART" id="SM00249"/>
    </source>
</evidence>
<evidence type="ECO:0000256" key="5">
    <source>
        <dbReference type="ARBA" id="ARBA00022833"/>
    </source>
</evidence>
<feature type="site" description="Histone H3K4me3 binding" evidence="8">
    <location>
        <position position="237"/>
    </location>
</feature>
<evidence type="ECO:0000313" key="13">
    <source>
        <dbReference type="Proteomes" id="UP000738402"/>
    </source>
</evidence>
<evidence type="ECO:0000256" key="2">
    <source>
        <dbReference type="ARBA" id="ARBA00010210"/>
    </source>
</evidence>
<feature type="binding site" evidence="9">
    <location>
        <position position="215"/>
    </location>
    <ligand>
        <name>Zn(2+)</name>
        <dbReference type="ChEBI" id="CHEBI:29105"/>
        <label>1</label>
    </ligand>
</feature>
<feature type="binding site" evidence="9">
    <location>
        <position position="228"/>
    </location>
    <ligand>
        <name>Zn(2+)</name>
        <dbReference type="ChEBI" id="CHEBI:29105"/>
        <label>2</label>
    </ligand>
</feature>
<evidence type="ECO:0000256" key="8">
    <source>
        <dbReference type="PIRSR" id="PIRSR628651-50"/>
    </source>
</evidence>
<evidence type="ECO:0000256" key="9">
    <source>
        <dbReference type="PIRSR" id="PIRSR628651-51"/>
    </source>
</evidence>
<dbReference type="GO" id="GO:0006325">
    <property type="term" value="P:chromatin organization"/>
    <property type="evidence" value="ECO:0007669"/>
    <property type="project" value="UniProtKB-KW"/>
</dbReference>
<feature type="region of interest" description="Disordered" evidence="10">
    <location>
        <begin position="167"/>
        <end position="211"/>
    </location>
</feature>
<dbReference type="GO" id="GO:0008270">
    <property type="term" value="F:zinc ion binding"/>
    <property type="evidence" value="ECO:0007669"/>
    <property type="project" value="UniProtKB-KW"/>
</dbReference>
<dbReference type="GO" id="GO:0005634">
    <property type="term" value="C:nucleus"/>
    <property type="evidence" value="ECO:0007669"/>
    <property type="project" value="UniProtKB-SubCell"/>
</dbReference>
<keyword evidence="5 9" id="KW-0862">Zinc</keyword>
<dbReference type="InterPro" id="IPR028651">
    <property type="entry name" value="ING_fam"/>
</dbReference>
<reference evidence="12" key="1">
    <citation type="journal article" date="2021" name="G3 (Bethesda)">
        <title>Genomic diversity, chromosomal rearrangements, and interspecies hybridization in the ogataea polymorpha species complex.</title>
        <authorList>
            <person name="Hanson S.J."/>
            <person name="Cinneide E.O."/>
            <person name="Salzberg L.I."/>
            <person name="Wolfe K.H."/>
            <person name="McGowan J."/>
            <person name="Fitzpatrick D.A."/>
            <person name="Matlin K."/>
        </authorList>
    </citation>
    <scope>NUCLEOTIDE SEQUENCE</scope>
    <source>
        <strain evidence="12">83-405-1</strain>
    </source>
</reference>
<keyword evidence="4" id="KW-0863">Zinc-finger</keyword>
<evidence type="ECO:0000256" key="10">
    <source>
        <dbReference type="SAM" id="MobiDB-lite"/>
    </source>
</evidence>
<evidence type="ECO:0000256" key="7">
    <source>
        <dbReference type="ARBA" id="ARBA00023242"/>
    </source>
</evidence>
<keyword evidence="3 9" id="KW-0479">Metal-binding</keyword>
<feature type="binding site" evidence="9">
    <location>
        <position position="233"/>
    </location>
    <ligand>
        <name>Zn(2+)</name>
        <dbReference type="ChEBI" id="CHEBI:29105"/>
        <label>2</label>
    </ligand>
</feature>
<sequence length="278" mass="32102">MTADVNVSTVVNANNAFISFLDHLPCDIVRSLWVTQSLSLKNEEIRSQLDSLLRDQRPGKITKVETLRDIANLRGLLLRNSRELVAEAEQLSQILAHHQRLSSNELHLMDILKDSRNQQNTRTWEEFTRFKRKFVATVQDDSDADDEDPLAQKREIVLSAGDSRVKKKIKEKKETREKVEKHENHTRISIRLGTESPVAPTPSPAPKTPPQEQYCVCRGPSMGKMIACDNSSCPIEWFHYKCVGLYADPGDKRWFCSPECEQKYKNRIARKRRRRKAY</sequence>
<dbReference type="SUPFAM" id="SSF57903">
    <property type="entry name" value="FYVE/PHD zinc finger"/>
    <property type="match status" value="1"/>
</dbReference>
<dbReference type="AlphaFoldDB" id="A0AAN6D6F0"/>
<dbReference type="PANTHER" id="PTHR10333:SF42">
    <property type="entry name" value="INHIBITOR OF GROWTH PROTEIN 5"/>
    <property type="match status" value="1"/>
</dbReference>
<evidence type="ECO:0000256" key="6">
    <source>
        <dbReference type="ARBA" id="ARBA00022853"/>
    </source>
</evidence>
<comment type="caution">
    <text evidence="12">The sequence shown here is derived from an EMBL/GenBank/DDBJ whole genome shotgun (WGS) entry which is preliminary data.</text>
</comment>
<feature type="site" description="Histone H3K4me3 binding" evidence="8">
    <location>
        <position position="214"/>
    </location>
</feature>
<name>A0AAN6D6F0_9ASCO</name>
<dbReference type="InterPro" id="IPR011011">
    <property type="entry name" value="Znf_FYVE_PHD"/>
</dbReference>
<keyword evidence="7" id="KW-0539">Nucleus</keyword>
<feature type="compositionally biased region" description="Pro residues" evidence="10">
    <location>
        <begin position="199"/>
        <end position="209"/>
    </location>
</feature>
<dbReference type="Proteomes" id="UP000738402">
    <property type="component" value="Unassembled WGS sequence"/>
</dbReference>
<dbReference type="PANTHER" id="PTHR10333">
    <property type="entry name" value="INHIBITOR OF GROWTH PROTEIN"/>
    <property type="match status" value="1"/>
</dbReference>
<comment type="subcellular location">
    <subcellularLocation>
        <location evidence="1">Nucleus</location>
    </subcellularLocation>
</comment>
<evidence type="ECO:0000256" key="4">
    <source>
        <dbReference type="ARBA" id="ARBA00022771"/>
    </source>
</evidence>
<comment type="similarity">
    <text evidence="2">Belongs to the ING family.</text>
</comment>
<dbReference type="EMBL" id="JAHLUH010000005">
    <property type="protein sequence ID" value="KAG7728141.1"/>
    <property type="molecule type" value="Genomic_DNA"/>
</dbReference>
<protein>
    <recommendedName>
        <fullName evidence="11">Zinc finger PHD-type domain-containing protein</fullName>
    </recommendedName>
</protein>
<gene>
    <name evidence="12" type="ORF">KL933_002267</name>
</gene>
<feature type="binding site" evidence="9">
    <location>
        <position position="256"/>
    </location>
    <ligand>
        <name>Zn(2+)</name>
        <dbReference type="ChEBI" id="CHEBI:29105"/>
        <label>2</label>
    </ligand>
</feature>
<feature type="binding site" evidence="9">
    <location>
        <position position="242"/>
    </location>
    <ligand>
        <name>Zn(2+)</name>
        <dbReference type="ChEBI" id="CHEBI:29105"/>
        <label>1</label>
    </ligand>
</feature>
<evidence type="ECO:0000313" key="12">
    <source>
        <dbReference type="EMBL" id="KAG7728141.1"/>
    </source>
</evidence>
<evidence type="ECO:0000256" key="3">
    <source>
        <dbReference type="ARBA" id="ARBA00022723"/>
    </source>
</evidence>
<feature type="binding site" evidence="9">
    <location>
        <position position="239"/>
    </location>
    <ligand>
        <name>Zn(2+)</name>
        <dbReference type="ChEBI" id="CHEBI:29105"/>
        <label>1</label>
    </ligand>
</feature>
<feature type="domain" description="Zinc finger PHD-type" evidence="11">
    <location>
        <begin position="214"/>
        <end position="260"/>
    </location>
</feature>
<dbReference type="GO" id="GO:0000785">
    <property type="term" value="C:chromatin"/>
    <property type="evidence" value="ECO:0007669"/>
    <property type="project" value="UniProtKB-ARBA"/>
</dbReference>